<reference evidence="2" key="3">
    <citation type="submission" date="2015-06" db="UniProtKB">
        <authorList>
            <consortium name="EnsemblMetazoa"/>
        </authorList>
    </citation>
    <scope>IDENTIFICATION</scope>
</reference>
<organism evidence="1">
    <name type="scientific">Capitella teleta</name>
    <name type="common">Polychaete worm</name>
    <dbReference type="NCBI Taxonomy" id="283909"/>
    <lineage>
        <taxon>Eukaryota</taxon>
        <taxon>Metazoa</taxon>
        <taxon>Spiralia</taxon>
        <taxon>Lophotrochozoa</taxon>
        <taxon>Annelida</taxon>
        <taxon>Polychaeta</taxon>
        <taxon>Sedentaria</taxon>
        <taxon>Scolecida</taxon>
        <taxon>Capitellidae</taxon>
        <taxon>Capitella</taxon>
    </lineage>
</organism>
<evidence type="ECO:0000313" key="2">
    <source>
        <dbReference type="EnsemblMetazoa" id="CapteP213500"/>
    </source>
</evidence>
<proteinExistence type="predicted"/>
<dbReference type="Gene3D" id="3.10.100.10">
    <property type="entry name" value="Mannose-Binding Protein A, subunit A"/>
    <property type="match status" value="1"/>
</dbReference>
<dbReference type="AlphaFoldDB" id="R7UEL3"/>
<evidence type="ECO:0008006" key="4">
    <source>
        <dbReference type="Google" id="ProtNLM"/>
    </source>
</evidence>
<dbReference type="SUPFAM" id="SSF56436">
    <property type="entry name" value="C-type lectin-like"/>
    <property type="match status" value="1"/>
</dbReference>
<dbReference type="EMBL" id="AMQN01023901">
    <property type="status" value="NOT_ANNOTATED_CDS"/>
    <property type="molecule type" value="Genomic_DNA"/>
</dbReference>
<evidence type="ECO:0000313" key="3">
    <source>
        <dbReference type="Proteomes" id="UP000014760"/>
    </source>
</evidence>
<keyword evidence="3" id="KW-1185">Reference proteome</keyword>
<name>R7UEL3_CAPTE</name>
<dbReference type="Proteomes" id="UP000014760">
    <property type="component" value="Unassembled WGS sequence"/>
</dbReference>
<dbReference type="EnsemblMetazoa" id="CapteT213500">
    <property type="protein sequence ID" value="CapteP213500"/>
    <property type="gene ID" value="CapteG213500"/>
</dbReference>
<sequence>MGRFGKQNAGGVICACATGFGDWNSERKHPAKEERSRKMIQWRRLLNLYDSTRWGKKDAGPADFITRSQIAFGVMVGCQSSWQTANGATKSCYTLSEVKMSWNDAKADCENGTWLHLKPKKNRSSSSTLLIKKISYLCGWERTNRVANGGGKAWVLLWTPLFLFGDLKHLLALGTVHNFSLEICMTVIAILILC</sequence>
<accession>R7UEL3</accession>
<dbReference type="InterPro" id="IPR016186">
    <property type="entry name" value="C-type_lectin-like/link_sf"/>
</dbReference>
<protein>
    <recommendedName>
        <fullName evidence="4">C-type lectin domain-containing protein</fullName>
    </recommendedName>
</protein>
<dbReference type="EMBL" id="KB302204">
    <property type="protein sequence ID" value="ELU04521.1"/>
    <property type="molecule type" value="Genomic_DNA"/>
</dbReference>
<dbReference type="HOGENOM" id="CLU_1403666_0_0_1"/>
<dbReference type="EMBL" id="AMQN01023900">
    <property type="status" value="NOT_ANNOTATED_CDS"/>
    <property type="molecule type" value="Genomic_DNA"/>
</dbReference>
<reference evidence="3" key="1">
    <citation type="submission" date="2012-12" db="EMBL/GenBank/DDBJ databases">
        <authorList>
            <person name="Hellsten U."/>
            <person name="Grimwood J."/>
            <person name="Chapman J.A."/>
            <person name="Shapiro H."/>
            <person name="Aerts A."/>
            <person name="Otillar R.P."/>
            <person name="Terry A.Y."/>
            <person name="Boore J.L."/>
            <person name="Simakov O."/>
            <person name="Marletaz F."/>
            <person name="Cho S.-J."/>
            <person name="Edsinger-Gonzales E."/>
            <person name="Havlak P."/>
            <person name="Kuo D.-H."/>
            <person name="Larsson T."/>
            <person name="Lv J."/>
            <person name="Arendt D."/>
            <person name="Savage R."/>
            <person name="Osoegawa K."/>
            <person name="de Jong P."/>
            <person name="Lindberg D.R."/>
            <person name="Seaver E.C."/>
            <person name="Weisblat D.A."/>
            <person name="Putnam N.H."/>
            <person name="Grigoriev I.V."/>
            <person name="Rokhsar D.S."/>
        </authorList>
    </citation>
    <scope>NUCLEOTIDE SEQUENCE</scope>
    <source>
        <strain evidence="3">I ESC-2004</strain>
    </source>
</reference>
<dbReference type="InterPro" id="IPR016187">
    <property type="entry name" value="CTDL_fold"/>
</dbReference>
<dbReference type="EMBL" id="AMQN01023902">
    <property type="status" value="NOT_ANNOTATED_CDS"/>
    <property type="molecule type" value="Genomic_DNA"/>
</dbReference>
<gene>
    <name evidence="1" type="ORF">CAPTEDRAFT_213500</name>
</gene>
<reference evidence="1 3" key="2">
    <citation type="journal article" date="2013" name="Nature">
        <title>Insights into bilaterian evolution from three spiralian genomes.</title>
        <authorList>
            <person name="Simakov O."/>
            <person name="Marletaz F."/>
            <person name="Cho S.J."/>
            <person name="Edsinger-Gonzales E."/>
            <person name="Havlak P."/>
            <person name="Hellsten U."/>
            <person name="Kuo D.H."/>
            <person name="Larsson T."/>
            <person name="Lv J."/>
            <person name="Arendt D."/>
            <person name="Savage R."/>
            <person name="Osoegawa K."/>
            <person name="de Jong P."/>
            <person name="Grimwood J."/>
            <person name="Chapman J.A."/>
            <person name="Shapiro H."/>
            <person name="Aerts A."/>
            <person name="Otillar R.P."/>
            <person name="Terry A.Y."/>
            <person name="Boore J.L."/>
            <person name="Grigoriev I.V."/>
            <person name="Lindberg D.R."/>
            <person name="Seaver E.C."/>
            <person name="Weisblat D.A."/>
            <person name="Putnam N.H."/>
            <person name="Rokhsar D.S."/>
        </authorList>
    </citation>
    <scope>NUCLEOTIDE SEQUENCE</scope>
    <source>
        <strain evidence="1 3">I ESC-2004</strain>
    </source>
</reference>
<evidence type="ECO:0000313" key="1">
    <source>
        <dbReference type="EMBL" id="ELU04521.1"/>
    </source>
</evidence>